<feature type="signal peptide" evidence="2">
    <location>
        <begin position="1"/>
        <end position="21"/>
    </location>
</feature>
<organism evidence="3">
    <name type="scientific">Lygus hesperus</name>
    <name type="common">Western plant bug</name>
    <dbReference type="NCBI Taxonomy" id="30085"/>
    <lineage>
        <taxon>Eukaryota</taxon>
        <taxon>Metazoa</taxon>
        <taxon>Ecdysozoa</taxon>
        <taxon>Arthropoda</taxon>
        <taxon>Hexapoda</taxon>
        <taxon>Insecta</taxon>
        <taxon>Pterygota</taxon>
        <taxon>Neoptera</taxon>
        <taxon>Paraneoptera</taxon>
        <taxon>Hemiptera</taxon>
        <taxon>Heteroptera</taxon>
        <taxon>Panheteroptera</taxon>
        <taxon>Cimicomorpha</taxon>
        <taxon>Miridae</taxon>
        <taxon>Mirini</taxon>
        <taxon>Lygus</taxon>
    </lineage>
</organism>
<protein>
    <submittedName>
        <fullName evidence="3">Uncharacterized protein</fullName>
    </submittedName>
</protein>
<name>A0A146M3K5_LYGHE</name>
<gene>
    <name evidence="3" type="ORF">g.27183</name>
</gene>
<feature type="region of interest" description="Disordered" evidence="1">
    <location>
        <begin position="80"/>
        <end position="135"/>
    </location>
</feature>
<proteinExistence type="predicted"/>
<evidence type="ECO:0000256" key="1">
    <source>
        <dbReference type="SAM" id="MobiDB-lite"/>
    </source>
</evidence>
<accession>A0A146M3K5</accession>
<dbReference type="EMBL" id="GDHC01005273">
    <property type="protein sequence ID" value="JAQ13356.1"/>
    <property type="molecule type" value="Transcribed_RNA"/>
</dbReference>
<keyword evidence="2" id="KW-0732">Signal</keyword>
<dbReference type="AlphaFoldDB" id="A0A146M3K5"/>
<feature type="chain" id="PRO_5007527625" evidence="2">
    <location>
        <begin position="22"/>
        <end position="135"/>
    </location>
</feature>
<sequence length="135" mass="14918">MKATLLSHLLQLSTFVVFANCSERLLKVPKIYNALITSNEELLPSQAYPAVAPVIQQSAGSIYLPTQTIEYRQSEPVNVPVQAPVPPPTLLPELPSPRTNIKNYQPINPDIPDVPPPPLPMRAGPKRINEQTYSK</sequence>
<evidence type="ECO:0000256" key="2">
    <source>
        <dbReference type="SAM" id="SignalP"/>
    </source>
</evidence>
<evidence type="ECO:0000313" key="3">
    <source>
        <dbReference type="EMBL" id="JAQ13356.1"/>
    </source>
</evidence>
<reference evidence="3" key="1">
    <citation type="journal article" date="2016" name="Gigascience">
        <title>De novo construction of an expanded transcriptome assembly for the western tarnished plant bug, Lygus hesperus.</title>
        <authorList>
            <person name="Tassone E.E."/>
            <person name="Geib S.M."/>
            <person name="Hall B."/>
            <person name="Fabrick J.A."/>
            <person name="Brent C.S."/>
            <person name="Hull J.J."/>
        </authorList>
    </citation>
    <scope>NUCLEOTIDE SEQUENCE</scope>
</reference>